<organism evidence="1 2">
    <name type="scientific">Armatimonas rosea</name>
    <dbReference type="NCBI Taxonomy" id="685828"/>
    <lineage>
        <taxon>Bacteria</taxon>
        <taxon>Bacillati</taxon>
        <taxon>Armatimonadota</taxon>
        <taxon>Armatimonadia</taxon>
        <taxon>Armatimonadales</taxon>
        <taxon>Armatimonadaceae</taxon>
        <taxon>Armatimonas</taxon>
    </lineage>
</organism>
<dbReference type="Proteomes" id="UP000520814">
    <property type="component" value="Unassembled WGS sequence"/>
</dbReference>
<comment type="caution">
    <text evidence="1">The sequence shown here is derived from an EMBL/GenBank/DDBJ whole genome shotgun (WGS) entry which is preliminary data.</text>
</comment>
<dbReference type="RefSeq" id="WP_184203829.1">
    <property type="nucleotide sequence ID" value="NZ_JACHGW010000008.1"/>
</dbReference>
<gene>
    <name evidence="1" type="ORF">HNQ39_005580</name>
</gene>
<reference evidence="1 2" key="1">
    <citation type="submission" date="2020-08" db="EMBL/GenBank/DDBJ databases">
        <title>Genomic Encyclopedia of Type Strains, Phase IV (KMG-IV): sequencing the most valuable type-strain genomes for metagenomic binning, comparative biology and taxonomic classification.</title>
        <authorList>
            <person name="Goeker M."/>
        </authorList>
    </citation>
    <scope>NUCLEOTIDE SEQUENCE [LARGE SCALE GENOMIC DNA]</scope>
    <source>
        <strain evidence="1 2">DSM 23562</strain>
    </source>
</reference>
<keyword evidence="2" id="KW-1185">Reference proteome</keyword>
<name>A0A7W9SWL2_ARMRO</name>
<dbReference type="AlphaFoldDB" id="A0A7W9SWL2"/>
<protein>
    <recommendedName>
        <fullName evidence="3">DUF1579 domain-containing protein</fullName>
    </recommendedName>
</protein>
<evidence type="ECO:0008006" key="3">
    <source>
        <dbReference type="Google" id="ProtNLM"/>
    </source>
</evidence>
<accession>A0A7W9SWL2</accession>
<evidence type="ECO:0000313" key="2">
    <source>
        <dbReference type="Proteomes" id="UP000520814"/>
    </source>
</evidence>
<dbReference type="Pfam" id="PF07617">
    <property type="entry name" value="DUF1579"/>
    <property type="match status" value="1"/>
</dbReference>
<evidence type="ECO:0000313" key="1">
    <source>
        <dbReference type="EMBL" id="MBB6053738.1"/>
    </source>
</evidence>
<dbReference type="InterPro" id="IPR011473">
    <property type="entry name" value="DUF1579"/>
</dbReference>
<sequence length="152" mass="16476">MKETMIGAWVGTNLLNLSWLPNPQYLSDATLTVARVAGGNFFEVAYTWSHEEIPHSGRMLISVNPGNSKAQVAWCDSWHQSVGLMLCDGTVDDTETLTVLGTYGAPPGPDWGWRITLGQPTDETLELVMVNIPPGGPDDLAVRATFTRAMSA</sequence>
<dbReference type="EMBL" id="JACHGW010000008">
    <property type="protein sequence ID" value="MBB6053738.1"/>
    <property type="molecule type" value="Genomic_DNA"/>
</dbReference>
<proteinExistence type="predicted"/>